<dbReference type="EMBL" id="AP023396">
    <property type="protein sequence ID" value="BCK57449.1"/>
    <property type="molecule type" value="Genomic_DNA"/>
</dbReference>
<dbReference type="KEGG" id="nwl:NWFMUON74_52210"/>
<keyword evidence="2" id="KW-1185">Reference proteome</keyword>
<proteinExistence type="predicted"/>
<evidence type="ECO:0000313" key="1">
    <source>
        <dbReference type="EMBL" id="BCK57449.1"/>
    </source>
</evidence>
<protein>
    <submittedName>
        <fullName evidence="1">Uncharacterized protein</fullName>
    </submittedName>
</protein>
<dbReference type="AlphaFoldDB" id="A0A7G1KU28"/>
<gene>
    <name evidence="1" type="ORF">NWFMUON74_52210</name>
</gene>
<accession>A0A7G1KU28</accession>
<name>A0A7G1KU28_9NOCA</name>
<dbReference type="RefSeq" id="WP_187684353.1">
    <property type="nucleotide sequence ID" value="NZ_AP023396.1"/>
</dbReference>
<dbReference type="Proteomes" id="UP000516173">
    <property type="component" value="Chromosome"/>
</dbReference>
<sequence length="113" mass="12943">MSRRVLAGVVHELAHSRRLRSWLLVAELTARGIPHARSGDAVVVFADGLWFDVYAWLRVDGTLTWVVDRPHADFEDEYPGWAIGWAEGFRFDVGQLPVMWDLVNGPLWDEVDR</sequence>
<organism evidence="1 2">
    <name type="scientific">Nocardia wallacei</name>
    <dbReference type="NCBI Taxonomy" id="480035"/>
    <lineage>
        <taxon>Bacteria</taxon>
        <taxon>Bacillati</taxon>
        <taxon>Actinomycetota</taxon>
        <taxon>Actinomycetes</taxon>
        <taxon>Mycobacteriales</taxon>
        <taxon>Nocardiaceae</taxon>
        <taxon>Nocardia</taxon>
    </lineage>
</organism>
<evidence type="ECO:0000313" key="2">
    <source>
        <dbReference type="Proteomes" id="UP000516173"/>
    </source>
</evidence>
<dbReference type="GeneID" id="80349660"/>
<reference evidence="1 2" key="1">
    <citation type="submission" date="2020-08" db="EMBL/GenBank/DDBJ databases">
        <title>Genome Sequencing of Nocardia wallacei strain FMUON74 and assembly.</title>
        <authorList>
            <person name="Toyokawa M."/>
            <person name="Uesaka K."/>
        </authorList>
    </citation>
    <scope>NUCLEOTIDE SEQUENCE [LARGE SCALE GENOMIC DNA]</scope>
    <source>
        <strain evidence="1 2">FMUON74</strain>
    </source>
</reference>